<evidence type="ECO:0000256" key="7">
    <source>
        <dbReference type="ARBA" id="ARBA00022795"/>
    </source>
</evidence>
<dbReference type="EMBL" id="JAFBFC010000001">
    <property type="protein sequence ID" value="MBM7701883.1"/>
    <property type="molecule type" value="Genomic_DNA"/>
</dbReference>
<name>A0ABS2QRP2_9BACI</name>
<evidence type="ECO:0000256" key="11">
    <source>
        <dbReference type="ARBA" id="ARBA00023225"/>
    </source>
</evidence>
<evidence type="ECO:0000256" key="12">
    <source>
        <dbReference type="ARBA" id="ARBA00025337"/>
    </source>
</evidence>
<evidence type="ECO:0000313" key="16">
    <source>
        <dbReference type="EMBL" id="MBM7701883.1"/>
    </source>
</evidence>
<evidence type="ECO:0000256" key="9">
    <source>
        <dbReference type="ARBA" id="ARBA00023134"/>
    </source>
</evidence>
<dbReference type="SMART" id="SM00962">
    <property type="entry name" value="SRP54"/>
    <property type="match status" value="1"/>
</dbReference>
<dbReference type="NCBIfam" id="TIGR03499">
    <property type="entry name" value="FlhF"/>
    <property type="match status" value="1"/>
</dbReference>
<evidence type="ECO:0000256" key="2">
    <source>
        <dbReference type="ARBA" id="ARBA00008531"/>
    </source>
</evidence>
<dbReference type="InterPro" id="IPR027417">
    <property type="entry name" value="P-loop_NTPase"/>
</dbReference>
<dbReference type="Gene3D" id="1.20.120.1380">
    <property type="entry name" value="Flagellar FlhF biosynthesis protein, N domain"/>
    <property type="match status" value="1"/>
</dbReference>
<dbReference type="InterPro" id="IPR047040">
    <property type="entry name" value="FlhF__GTPase_dom"/>
</dbReference>
<evidence type="ECO:0000256" key="13">
    <source>
        <dbReference type="NCBIfam" id="TIGR03499"/>
    </source>
</evidence>
<evidence type="ECO:0000313" key="17">
    <source>
        <dbReference type="Proteomes" id="UP000809829"/>
    </source>
</evidence>
<evidence type="ECO:0000259" key="14">
    <source>
        <dbReference type="SMART" id="SM00382"/>
    </source>
</evidence>
<keyword evidence="16" id="KW-0282">Flagellum</keyword>
<gene>
    <name evidence="16" type="ORF">JOC83_000709</name>
</gene>
<keyword evidence="10" id="KW-0472">Membrane</keyword>
<feature type="domain" description="SRP54-type proteins GTP-binding" evidence="15">
    <location>
        <begin position="178"/>
        <end position="369"/>
    </location>
</feature>
<keyword evidence="4" id="KW-0813">Transport</keyword>
<keyword evidence="9" id="KW-0342">GTP-binding</keyword>
<keyword evidence="8" id="KW-0653">Protein transport</keyword>
<comment type="function">
    <text evidence="12">Necessary for flagellar biosynthesis. May be involved in translocation of the flagellum.</text>
</comment>
<dbReference type="InterPro" id="IPR003593">
    <property type="entry name" value="AAA+_ATPase"/>
</dbReference>
<comment type="subcellular location">
    <subcellularLocation>
        <location evidence="1">Cell membrane</location>
        <topology evidence="1">Peripheral membrane protein</topology>
        <orientation evidence="1">Cytoplasmic side</orientation>
    </subcellularLocation>
</comment>
<keyword evidence="7" id="KW-1005">Bacterial flagellum biogenesis</keyword>
<dbReference type="RefSeq" id="WP_205183847.1">
    <property type="nucleotide sequence ID" value="NZ_JAFBFC010000001.1"/>
</dbReference>
<dbReference type="Gene3D" id="3.40.50.300">
    <property type="entry name" value="P-loop containing nucleotide triphosphate hydrolases"/>
    <property type="match status" value="1"/>
</dbReference>
<evidence type="ECO:0000256" key="5">
    <source>
        <dbReference type="ARBA" id="ARBA00022475"/>
    </source>
</evidence>
<keyword evidence="16" id="KW-0966">Cell projection</keyword>
<comment type="similarity">
    <text evidence="2">Belongs to the GTP-binding SRP family.</text>
</comment>
<keyword evidence="6" id="KW-0547">Nucleotide-binding</keyword>
<evidence type="ECO:0000256" key="1">
    <source>
        <dbReference type="ARBA" id="ARBA00004413"/>
    </source>
</evidence>
<dbReference type="PANTHER" id="PTHR43134">
    <property type="entry name" value="SIGNAL RECOGNITION PARTICLE RECEPTOR SUBUNIT ALPHA"/>
    <property type="match status" value="1"/>
</dbReference>
<keyword evidence="16" id="KW-0969">Cilium</keyword>
<dbReference type="SMART" id="SM00382">
    <property type="entry name" value="AAA"/>
    <property type="match status" value="1"/>
</dbReference>
<accession>A0ABS2QRP2</accession>
<dbReference type="Pfam" id="PF00448">
    <property type="entry name" value="SRP54"/>
    <property type="match status" value="1"/>
</dbReference>
<dbReference type="CDD" id="cd17873">
    <property type="entry name" value="FlhF"/>
    <property type="match status" value="1"/>
</dbReference>
<evidence type="ECO:0000256" key="6">
    <source>
        <dbReference type="ARBA" id="ARBA00022741"/>
    </source>
</evidence>
<evidence type="ECO:0000259" key="15">
    <source>
        <dbReference type="SMART" id="SM00962"/>
    </source>
</evidence>
<proteinExistence type="inferred from homology"/>
<protein>
    <recommendedName>
        <fullName evidence="3 13">Flagellar biosynthesis protein FlhF</fullName>
    </recommendedName>
</protein>
<comment type="caution">
    <text evidence="16">The sequence shown here is derived from an EMBL/GenBank/DDBJ whole genome shotgun (WGS) entry which is preliminary data.</text>
</comment>
<dbReference type="Proteomes" id="UP000809829">
    <property type="component" value="Unassembled WGS sequence"/>
</dbReference>
<dbReference type="InterPro" id="IPR020006">
    <property type="entry name" value="FlhF"/>
</dbReference>
<keyword evidence="17" id="KW-1185">Reference proteome</keyword>
<evidence type="ECO:0000256" key="4">
    <source>
        <dbReference type="ARBA" id="ARBA00022448"/>
    </source>
</evidence>
<dbReference type="PANTHER" id="PTHR43134:SF3">
    <property type="entry name" value="FLAGELLAR BIOSYNTHESIS PROTEIN FLHF"/>
    <property type="match status" value="1"/>
</dbReference>
<keyword evidence="5" id="KW-1003">Cell membrane</keyword>
<evidence type="ECO:0000256" key="10">
    <source>
        <dbReference type="ARBA" id="ARBA00023136"/>
    </source>
</evidence>
<sequence>MKVKKYVAHTMPEAMKMIRAELGDNAVILNSKAIQTGGFLGLFTKKKIEVIAAIDVVEKPKPKKQKIKIEEPIVEGEKSGVRHEELDKQIKELKALVTDLTSTELRSVEHYPQEVKSVLAQLTRQEVDNGLLEELTPELLKYYYTKEHESDFALKAWVKQWLVRKLEDYQAEGIIFEKKYINVVGPTGVGKTTTLAKLAAKCVIEHKKSVAFITTDTYRIAAIDQLKTYANILNAPIEVCYNSEDVQRAMQSFASYDTVFIDTAGRNFRERKYVKDLQEMISFDDQIQTFLVLAMTAKLTDMQAIYKQFSMIPIDSFIFTKVDETETYGNAINMMLACQKGVSYITYGQNVPDDLAKADINKITNDVIGEN</sequence>
<dbReference type="InterPro" id="IPR000897">
    <property type="entry name" value="SRP54_GTPase_dom"/>
</dbReference>
<reference evidence="16 17" key="1">
    <citation type="submission" date="2021-01" db="EMBL/GenBank/DDBJ databases">
        <title>Genomic Encyclopedia of Type Strains, Phase IV (KMG-IV): sequencing the most valuable type-strain genomes for metagenomic binning, comparative biology and taxonomic classification.</title>
        <authorList>
            <person name="Goeker M."/>
        </authorList>
    </citation>
    <scope>NUCLEOTIDE SEQUENCE [LARGE SCALE GENOMIC DNA]</scope>
    <source>
        <strain evidence="16 17">DSM 104297</strain>
    </source>
</reference>
<dbReference type="SUPFAM" id="SSF52540">
    <property type="entry name" value="P-loop containing nucleoside triphosphate hydrolases"/>
    <property type="match status" value="1"/>
</dbReference>
<evidence type="ECO:0000256" key="8">
    <source>
        <dbReference type="ARBA" id="ARBA00022927"/>
    </source>
</evidence>
<keyword evidence="11" id="KW-1006">Bacterial flagellum protein export</keyword>
<evidence type="ECO:0000256" key="3">
    <source>
        <dbReference type="ARBA" id="ARBA00014919"/>
    </source>
</evidence>
<organism evidence="16 17">
    <name type="scientific">Priestia iocasae</name>
    <dbReference type="NCBI Taxonomy" id="2291674"/>
    <lineage>
        <taxon>Bacteria</taxon>
        <taxon>Bacillati</taxon>
        <taxon>Bacillota</taxon>
        <taxon>Bacilli</taxon>
        <taxon>Bacillales</taxon>
        <taxon>Bacillaceae</taxon>
        <taxon>Priestia</taxon>
    </lineage>
</organism>
<feature type="domain" description="AAA+ ATPase" evidence="14">
    <location>
        <begin position="177"/>
        <end position="315"/>
    </location>
</feature>